<feature type="domain" description="DUF4301" evidence="2">
    <location>
        <begin position="196"/>
        <end position="705"/>
    </location>
</feature>
<dbReference type="EMBL" id="FOVL01000001">
    <property type="protein sequence ID" value="SFN26362.1"/>
    <property type="molecule type" value="Genomic_DNA"/>
</dbReference>
<name>A0A1I4XKR3_9FLAO</name>
<dbReference type="PANTHER" id="PTHR37512">
    <property type="entry name" value="TRIFUNCTIONAL NAD BIOSYNTHESIS/REGULATOR PROTEIN NADR"/>
    <property type="match status" value="1"/>
</dbReference>
<protein>
    <submittedName>
        <fullName evidence="3">Nicotinamide-nucleotide adenylyltransferase, NadR type</fullName>
    </submittedName>
</protein>
<keyword evidence="4" id="KW-1185">Reference proteome</keyword>
<dbReference type="OrthoDB" id="5572060at2"/>
<dbReference type="Pfam" id="PF14134">
    <property type="entry name" value="DUF4301"/>
    <property type="match status" value="1"/>
</dbReference>
<dbReference type="Pfam" id="PF13521">
    <property type="entry name" value="AAA_28"/>
    <property type="match status" value="1"/>
</dbReference>
<dbReference type="InterPro" id="IPR029044">
    <property type="entry name" value="Nucleotide-diphossugar_trans"/>
</dbReference>
<reference evidence="3 4" key="1">
    <citation type="submission" date="2016-10" db="EMBL/GenBank/DDBJ databases">
        <authorList>
            <person name="de Groot N.N."/>
        </authorList>
    </citation>
    <scope>NUCLEOTIDE SEQUENCE [LARGE SCALE GENOMIC DNA]</scope>
    <source>
        <strain evidence="3 4">DSM 17794</strain>
    </source>
</reference>
<dbReference type="Gene3D" id="3.40.50.300">
    <property type="entry name" value="P-loop containing nucleotide triphosphate hydrolases"/>
    <property type="match status" value="1"/>
</dbReference>
<dbReference type="STRING" id="287099.SAMN05660413_00120"/>
<dbReference type="InterPro" id="IPR038727">
    <property type="entry name" value="NadR/Ttd14_AAA_dom"/>
</dbReference>
<dbReference type="InterPro" id="IPR052735">
    <property type="entry name" value="NAD_biosynth-regulator"/>
</dbReference>
<dbReference type="PANTHER" id="PTHR37512:SF1">
    <property type="entry name" value="NADR_TTD14 AAA DOMAIN-CONTAINING PROTEIN"/>
    <property type="match status" value="1"/>
</dbReference>
<accession>A0A1I4XKR3</accession>
<dbReference type="GO" id="GO:0016779">
    <property type="term" value="F:nucleotidyltransferase activity"/>
    <property type="evidence" value="ECO:0007669"/>
    <property type="project" value="UniProtKB-KW"/>
</dbReference>
<dbReference type="InterPro" id="IPR025393">
    <property type="entry name" value="DUF4301"/>
</dbReference>
<dbReference type="Proteomes" id="UP000199153">
    <property type="component" value="Unassembled WGS sequence"/>
</dbReference>
<dbReference type="AlphaFoldDB" id="A0A1I4XKR3"/>
<sequence length="707" mass="81666">MAETLAQRPTSVLKAVFFGPESTGKTTLAQMLAEHFNTLWVEEYMREYLQEKWNLEQKVCEPKDMLPIACGQMQRENELAEKANRILFCDTDLLELKVYSEAYYNGFCDPQLLKHALNNRYDLYFLMYIDVPWTPDDLRDKPFDRIGMFKRFEEALILTGKPYVVLKGDLEERFQTVVSEINKLLKKRIDVGFSEIDILQIEENGLSSKEVERQLKLFERGNVKVDIQRAATPGNGIFVYSEKEKKDFIALYENKISQLNLLKFIPASGAATRMFKALHNFTDEFDPEQESLRNYLDRKEDPSLQRFFEGIESLPFYDRAFKLVREKYSSLDDKSKDEQHLLLVKTMLYEDGLNLSNLPKGLVPFHKYEDRIATAFEEHLYGASKYLSVNGLAKVHFTVAHGDKDKFKNEFETIKERVEKATNTKFEITYSYQDPKTDTIAVDEDNEPFRDEEGHIFFRPGGHGALIENLNNQEADLIFIKNIDNVVVEKRLGDVVEYKKMLGGKLLQLQEQIFTYLNQLDTGNNSETKLDEIARFIEKEFSVEITSSFNKFTGEEKTQYLCRKLDKPLRVCGMVKNEGDPGGGPFLVKDETGEVSLQIIEGAQIDKDSMEQLKILNNSTHFNPVDIVCGIYNRKGEKYDLHQYVDERMSFIAHKTKDGRPLKALERPGLWNGGMAFWNTVFVEVPVSTFNPVKTVADLLKPSHRTE</sequence>
<evidence type="ECO:0000259" key="2">
    <source>
        <dbReference type="Pfam" id="PF14134"/>
    </source>
</evidence>
<organism evidence="3 4">
    <name type="scientific">Salegentibacter flavus</name>
    <dbReference type="NCBI Taxonomy" id="287099"/>
    <lineage>
        <taxon>Bacteria</taxon>
        <taxon>Pseudomonadati</taxon>
        <taxon>Bacteroidota</taxon>
        <taxon>Flavobacteriia</taxon>
        <taxon>Flavobacteriales</taxon>
        <taxon>Flavobacteriaceae</taxon>
        <taxon>Salegentibacter</taxon>
    </lineage>
</organism>
<proteinExistence type="predicted"/>
<dbReference type="RefSeq" id="WP_093404554.1">
    <property type="nucleotide sequence ID" value="NZ_FOVL01000001.1"/>
</dbReference>
<evidence type="ECO:0000313" key="4">
    <source>
        <dbReference type="Proteomes" id="UP000199153"/>
    </source>
</evidence>
<keyword evidence="3" id="KW-0548">Nucleotidyltransferase</keyword>
<dbReference type="InterPro" id="IPR027417">
    <property type="entry name" value="P-loop_NTPase"/>
</dbReference>
<gene>
    <name evidence="3" type="ORF">SAMN05660413_00120</name>
</gene>
<dbReference type="SUPFAM" id="SSF53448">
    <property type="entry name" value="Nucleotide-diphospho-sugar transferases"/>
    <property type="match status" value="1"/>
</dbReference>
<keyword evidence="3" id="KW-0808">Transferase</keyword>
<evidence type="ECO:0000313" key="3">
    <source>
        <dbReference type="EMBL" id="SFN26362.1"/>
    </source>
</evidence>
<feature type="domain" description="NadR/Ttd14 AAA" evidence="1">
    <location>
        <begin position="15"/>
        <end position="173"/>
    </location>
</feature>
<dbReference type="SUPFAM" id="SSF52540">
    <property type="entry name" value="P-loop containing nucleoside triphosphate hydrolases"/>
    <property type="match status" value="1"/>
</dbReference>
<evidence type="ECO:0000259" key="1">
    <source>
        <dbReference type="Pfam" id="PF13521"/>
    </source>
</evidence>